<dbReference type="Pfam" id="PF19781">
    <property type="entry name" value="DUF6266"/>
    <property type="match status" value="1"/>
</dbReference>
<comment type="caution">
    <text evidence="1">The sequence shown here is derived from an EMBL/GenBank/DDBJ whole genome shotgun (WGS) entry which is preliminary data.</text>
</comment>
<reference evidence="2" key="1">
    <citation type="journal article" date="2019" name="Int. J. Syst. Evol. Microbiol.">
        <title>The Global Catalogue of Microorganisms (GCM) 10K type strain sequencing project: providing services to taxonomists for standard genome sequencing and annotation.</title>
        <authorList>
            <consortium name="The Broad Institute Genomics Platform"/>
            <consortium name="The Broad Institute Genome Sequencing Center for Infectious Disease"/>
            <person name="Wu L."/>
            <person name="Ma J."/>
        </authorList>
    </citation>
    <scope>NUCLEOTIDE SEQUENCE [LARGE SCALE GENOMIC DNA]</scope>
    <source>
        <strain evidence="2">KCTC 23098</strain>
    </source>
</reference>
<dbReference type="InterPro" id="IPR046233">
    <property type="entry name" value="DUF6266"/>
</dbReference>
<protein>
    <submittedName>
        <fullName evidence="1">DUF6266 family protein</fullName>
    </submittedName>
</protein>
<evidence type="ECO:0000313" key="1">
    <source>
        <dbReference type="EMBL" id="MFD2960163.1"/>
    </source>
</evidence>
<evidence type="ECO:0000313" key="2">
    <source>
        <dbReference type="Proteomes" id="UP001597560"/>
    </source>
</evidence>
<dbReference type="Proteomes" id="UP001597560">
    <property type="component" value="Unassembled WGS sequence"/>
</dbReference>
<keyword evidence="2" id="KW-1185">Reference proteome</keyword>
<gene>
    <name evidence="1" type="ORF">ACFS6J_00100</name>
</gene>
<name>A0ABW6AV10_9SPHI</name>
<organism evidence="1 2">
    <name type="scientific">Olivibacter jilunii</name>
    <dbReference type="NCBI Taxonomy" id="985016"/>
    <lineage>
        <taxon>Bacteria</taxon>
        <taxon>Pseudomonadati</taxon>
        <taxon>Bacteroidota</taxon>
        <taxon>Sphingobacteriia</taxon>
        <taxon>Sphingobacteriales</taxon>
        <taxon>Sphingobacteriaceae</taxon>
        <taxon>Olivibacter</taxon>
    </lineage>
</organism>
<proteinExistence type="predicted"/>
<sequence length="213" mass="23236">MAKFINGANGTFSGKVGSVIGSSWRGISYLRGLGKKSKIPATELQRLQRDRFSTLVKFIAPLKELLDKGFAGRNLKLATAFSYAVKHNMDMGAVTLTAPVELNYPAIQLSDGGLFRPRGVTAEVTADMLTVSWNANEYEFNGKADDVAYVLVYNVNQDLFFTPDAPANRQSGVATASLEDMETGDVGHVWMFFTSLDGKKVSRTTYVGSVNFL</sequence>
<dbReference type="RefSeq" id="WP_377608537.1">
    <property type="nucleotide sequence ID" value="NZ_JBHUPA010000001.1"/>
</dbReference>
<dbReference type="EMBL" id="JBHUPA010000001">
    <property type="protein sequence ID" value="MFD2960163.1"/>
    <property type="molecule type" value="Genomic_DNA"/>
</dbReference>
<accession>A0ABW6AV10</accession>